<keyword evidence="4" id="KW-1185">Reference proteome</keyword>
<dbReference type="EMBL" id="CAKKTJ010000128">
    <property type="protein sequence ID" value="CAH0475486.1"/>
    <property type="molecule type" value="Genomic_DNA"/>
</dbReference>
<proteinExistence type="predicted"/>
<gene>
    <name evidence="3" type="ORF">PBS001_LOCUS2902</name>
    <name evidence="2" type="ORF">PBS003_LOCUS2299</name>
</gene>
<dbReference type="InterPro" id="IPR039470">
    <property type="entry name" value="Nuc_deoxyri_tr2"/>
</dbReference>
<dbReference type="PANTHER" id="PTHR36300">
    <property type="entry name" value="RAW, ISOFORM A"/>
    <property type="match status" value="1"/>
</dbReference>
<feature type="region of interest" description="Disordered" evidence="1">
    <location>
        <begin position="240"/>
        <end position="264"/>
    </location>
</feature>
<accession>A0AAU9KV07</accession>
<evidence type="ECO:0000256" key="1">
    <source>
        <dbReference type="SAM" id="MobiDB-lite"/>
    </source>
</evidence>
<dbReference type="Proteomes" id="UP001158986">
    <property type="component" value="Unassembled WGS sequence"/>
</dbReference>
<dbReference type="EMBL" id="CAKLCB010000158">
    <property type="protein sequence ID" value="CAH0516222.1"/>
    <property type="molecule type" value="Genomic_DNA"/>
</dbReference>
<protein>
    <submittedName>
        <fullName evidence="2">Uncharacterized protein</fullName>
    </submittedName>
</protein>
<evidence type="ECO:0000313" key="3">
    <source>
        <dbReference type="EMBL" id="CAH0516222.1"/>
    </source>
</evidence>
<dbReference type="PANTHER" id="PTHR36300:SF1">
    <property type="entry name" value="RAW, ISOFORM A"/>
    <property type="match status" value="1"/>
</dbReference>
<dbReference type="Pfam" id="PF15891">
    <property type="entry name" value="Nuc_deoxyri_tr2"/>
    <property type="match status" value="2"/>
</dbReference>
<dbReference type="GO" id="GO:0005886">
    <property type="term" value="C:plasma membrane"/>
    <property type="evidence" value="ECO:0007669"/>
    <property type="project" value="TreeGrafter"/>
</dbReference>
<sequence length="452" mass="50104">MYTRCQKNALHGTNNAMLTSKSMPVTSHITHTTPSFSFKDLALECLMDIDLFLGGSCNPTTWRHDVAIPMLDAAHVQYFNPQVDEWYEELIQIETKAKERAHMMLVVIDKVTRCLVSINEAVEYICRGKKVVLVVEDIEEGDEIAGNLVSKTELADLNGARQCLRDLATKRNVSVLPDVATAIDECIAWLIQSNASMSRPEIPRFWKSSSIMLNKGYSKHRPRRVTSRLYPSQLLKLNSTDSSKSITDNSEPSSDSPGGLTLSPAQSRMKQLDCQLASNFTGGSVYLGGNLSATSWRQSVAIPLLRKAGIPVYVPFADYLQVGLSPAAEKHVQAPNEHIQAIDTQKTIAELILFVIPRNLRSIAAMTEAVELVSTRQALLLVIESVEEGCMVEKGIPITGCEFKDLARARTYLREMAERNDIAVFESVTEAVESIVERFDEVASLQQTSIVI</sequence>
<evidence type="ECO:0000313" key="2">
    <source>
        <dbReference type="EMBL" id="CAH0475486.1"/>
    </source>
</evidence>
<name>A0AAU9KV07_9STRA</name>
<organism evidence="2 5">
    <name type="scientific">Peronospora belbahrii</name>
    <dbReference type="NCBI Taxonomy" id="622444"/>
    <lineage>
        <taxon>Eukaryota</taxon>
        <taxon>Sar</taxon>
        <taxon>Stramenopiles</taxon>
        <taxon>Oomycota</taxon>
        <taxon>Peronosporomycetes</taxon>
        <taxon>Peronosporales</taxon>
        <taxon>Peronosporaceae</taxon>
        <taxon>Peronospora</taxon>
    </lineage>
</organism>
<evidence type="ECO:0000313" key="5">
    <source>
        <dbReference type="Proteomes" id="UP001160483"/>
    </source>
</evidence>
<dbReference type="FunFam" id="3.40.50.450:FF:000087">
    <property type="entry name" value="Uncharacterized protein"/>
    <property type="match status" value="1"/>
</dbReference>
<comment type="caution">
    <text evidence="2">The sequence shown here is derived from an EMBL/GenBank/DDBJ whole genome shotgun (WGS) entry which is preliminary data.</text>
</comment>
<reference evidence="2 4" key="1">
    <citation type="submission" date="2021-11" db="EMBL/GenBank/DDBJ databases">
        <authorList>
            <person name="Islam A."/>
            <person name="Islam S."/>
            <person name="Flora M.S."/>
            <person name="Rahman M."/>
            <person name="Ziaur R.M."/>
            <person name="Epstein J.H."/>
            <person name="Hassan M."/>
            <person name="Klassen M."/>
            <person name="Woodard K."/>
            <person name="Webb A."/>
            <person name="Webby R.J."/>
            <person name="El Zowalaty M.E."/>
        </authorList>
    </citation>
    <scope>NUCLEOTIDE SEQUENCE</scope>
    <source>
        <strain evidence="3">Pbs1</strain>
        <strain evidence="2">Pbs3</strain>
    </source>
</reference>
<dbReference type="Proteomes" id="UP001160483">
    <property type="component" value="Unassembled WGS sequence"/>
</dbReference>
<dbReference type="AlphaFoldDB" id="A0AAU9KV07"/>
<evidence type="ECO:0000313" key="4">
    <source>
        <dbReference type="Proteomes" id="UP001158986"/>
    </source>
</evidence>
<feature type="compositionally biased region" description="Polar residues" evidence="1">
    <location>
        <begin position="240"/>
        <end position="256"/>
    </location>
</feature>
<dbReference type="Gene3D" id="3.40.50.450">
    <property type="match status" value="2"/>
</dbReference>